<evidence type="ECO:0000313" key="2">
    <source>
        <dbReference type="Proteomes" id="UP000199310"/>
    </source>
</evidence>
<name>A0A1I0R8I4_9BACT</name>
<dbReference type="Proteomes" id="UP000199310">
    <property type="component" value="Unassembled WGS sequence"/>
</dbReference>
<sequence>MDTPHKNRLRQLVIGLASLLSMLFVASAAVEKGSQYCGMRDDTKRKKTIINLK</sequence>
<accession>A0A1I0R8I4</accession>
<dbReference type="EMBL" id="FOJG01000001">
    <property type="protein sequence ID" value="SEW37081.1"/>
    <property type="molecule type" value="Genomic_DNA"/>
</dbReference>
<protein>
    <submittedName>
        <fullName evidence="1">Uncharacterized protein</fullName>
    </submittedName>
</protein>
<reference evidence="2" key="1">
    <citation type="submission" date="2016-10" db="EMBL/GenBank/DDBJ databases">
        <authorList>
            <person name="Varghese N."/>
            <person name="Submissions S."/>
        </authorList>
    </citation>
    <scope>NUCLEOTIDE SEQUENCE [LARGE SCALE GENOMIC DNA]</scope>
    <source>
        <strain evidence="2">DSM 3695</strain>
    </source>
</reference>
<dbReference type="AlphaFoldDB" id="A0A1I0R8I4"/>
<keyword evidence="2" id="KW-1185">Reference proteome</keyword>
<dbReference type="STRING" id="29529.SAMN04488122_2468"/>
<gene>
    <name evidence="1" type="ORF">SAMN04488122_2468</name>
</gene>
<proteinExistence type="predicted"/>
<organism evidence="1 2">
    <name type="scientific">Chitinophaga arvensicola</name>
    <dbReference type="NCBI Taxonomy" id="29529"/>
    <lineage>
        <taxon>Bacteria</taxon>
        <taxon>Pseudomonadati</taxon>
        <taxon>Bacteroidota</taxon>
        <taxon>Chitinophagia</taxon>
        <taxon>Chitinophagales</taxon>
        <taxon>Chitinophagaceae</taxon>
        <taxon>Chitinophaga</taxon>
    </lineage>
</organism>
<dbReference type="RefSeq" id="WP_177192139.1">
    <property type="nucleotide sequence ID" value="NZ_FOJG01000001.1"/>
</dbReference>
<evidence type="ECO:0000313" key="1">
    <source>
        <dbReference type="EMBL" id="SEW37081.1"/>
    </source>
</evidence>